<dbReference type="OMA" id="HRYSISM"/>
<feature type="compositionally biased region" description="Low complexity" evidence="1">
    <location>
        <begin position="120"/>
        <end position="131"/>
    </location>
</feature>
<feature type="region of interest" description="Disordered" evidence="1">
    <location>
        <begin position="227"/>
        <end position="251"/>
    </location>
</feature>
<protein>
    <submittedName>
        <fullName evidence="2">Uncharacterized protein</fullName>
    </submittedName>
</protein>
<gene>
    <name evidence="2" type="ORF">Tcan_14958</name>
</gene>
<comment type="caution">
    <text evidence="2">The sequence shown here is derived from an EMBL/GenBank/DDBJ whole genome shotgun (WGS) entry which is preliminary data.</text>
</comment>
<reference evidence="2 3" key="1">
    <citation type="submission" date="2014-11" db="EMBL/GenBank/DDBJ databases">
        <title>Genetic blueprint of the zoonotic pathogen Toxocara canis.</title>
        <authorList>
            <person name="Zhu X.-Q."/>
            <person name="Korhonen P.K."/>
            <person name="Cai H."/>
            <person name="Young N.D."/>
            <person name="Nejsum P."/>
            <person name="von Samson-Himmelstjerna G."/>
            <person name="Boag P.R."/>
            <person name="Tan P."/>
            <person name="Li Q."/>
            <person name="Min J."/>
            <person name="Yang Y."/>
            <person name="Wang X."/>
            <person name="Fang X."/>
            <person name="Hall R.S."/>
            <person name="Hofmann A."/>
            <person name="Sternberg P.W."/>
            <person name="Jex A.R."/>
            <person name="Gasser R.B."/>
        </authorList>
    </citation>
    <scope>NUCLEOTIDE SEQUENCE [LARGE SCALE GENOMIC DNA]</scope>
    <source>
        <strain evidence="2">PN_DK_2014</strain>
    </source>
</reference>
<feature type="region of interest" description="Disordered" evidence="1">
    <location>
        <begin position="97"/>
        <end position="144"/>
    </location>
</feature>
<dbReference type="Proteomes" id="UP000031036">
    <property type="component" value="Unassembled WGS sequence"/>
</dbReference>
<dbReference type="STRING" id="6265.A0A0B2V6L8"/>
<name>A0A0B2V6L8_TOXCA</name>
<evidence type="ECO:0000313" key="3">
    <source>
        <dbReference type="Proteomes" id="UP000031036"/>
    </source>
</evidence>
<evidence type="ECO:0000313" key="2">
    <source>
        <dbReference type="EMBL" id="KHN76625.1"/>
    </source>
</evidence>
<proteinExistence type="predicted"/>
<dbReference type="EMBL" id="JPKZ01002481">
    <property type="protein sequence ID" value="KHN76625.1"/>
    <property type="molecule type" value="Genomic_DNA"/>
</dbReference>
<evidence type="ECO:0000256" key="1">
    <source>
        <dbReference type="SAM" id="MobiDB-lite"/>
    </source>
</evidence>
<sequence length="251" mass="28135">MSRHRNFRNMNYDDERDDEYDEEFHRYSISMDDDVPMSPSTAKFMYHRPRITSSNVQTGDTTKLSDFIAEEELENDVIYDEHENQFDLEVDKHVPGETKKLPLPAQSSSSMFSISRLPESSGPSVVSTKSSNQQPLDETSKKAIAKEEQPRLCVPEVENLRLSEVLEKGRGDSTQHQPTLTPNASYRRLSALAAAQATPTASPKFALKRYLIYAIVNSGNDCVSQRSPVGRAVGNGKGRGLGERGKEKLDH</sequence>
<dbReference type="AlphaFoldDB" id="A0A0B2V6L8"/>
<organism evidence="2 3">
    <name type="scientific">Toxocara canis</name>
    <name type="common">Canine roundworm</name>
    <dbReference type="NCBI Taxonomy" id="6265"/>
    <lineage>
        <taxon>Eukaryota</taxon>
        <taxon>Metazoa</taxon>
        <taxon>Ecdysozoa</taxon>
        <taxon>Nematoda</taxon>
        <taxon>Chromadorea</taxon>
        <taxon>Rhabditida</taxon>
        <taxon>Spirurina</taxon>
        <taxon>Ascaridomorpha</taxon>
        <taxon>Ascaridoidea</taxon>
        <taxon>Toxocaridae</taxon>
        <taxon>Toxocara</taxon>
    </lineage>
</organism>
<feature type="compositionally biased region" description="Basic and acidic residues" evidence="1">
    <location>
        <begin position="240"/>
        <end position="251"/>
    </location>
</feature>
<accession>A0A0B2V6L8</accession>
<keyword evidence="3" id="KW-1185">Reference proteome</keyword>